<proteinExistence type="predicted"/>
<feature type="domain" description="Histidine kinase" evidence="11">
    <location>
        <begin position="281"/>
        <end position="406"/>
    </location>
</feature>
<keyword evidence="3" id="KW-0597">Phosphoprotein</keyword>
<gene>
    <name evidence="12" type="ORF">HELGO_WM48684</name>
</gene>
<keyword evidence="5" id="KW-0547">Nucleotide-binding</keyword>
<evidence type="ECO:0000256" key="1">
    <source>
        <dbReference type="ARBA" id="ARBA00000085"/>
    </source>
</evidence>
<keyword evidence="7" id="KW-0067">ATP-binding</keyword>
<comment type="catalytic activity">
    <reaction evidence="1">
        <text>ATP + protein L-histidine = ADP + protein N-phospho-L-histidine.</text>
        <dbReference type="EC" id="2.7.13.3"/>
    </reaction>
</comment>
<evidence type="ECO:0000256" key="3">
    <source>
        <dbReference type="ARBA" id="ARBA00022553"/>
    </source>
</evidence>
<feature type="coiled-coil region" evidence="9">
    <location>
        <begin position="244"/>
        <end position="271"/>
    </location>
</feature>
<dbReference type="PROSITE" id="PS50109">
    <property type="entry name" value="HIS_KIN"/>
    <property type="match status" value="1"/>
</dbReference>
<evidence type="ECO:0000256" key="2">
    <source>
        <dbReference type="ARBA" id="ARBA00012438"/>
    </source>
</evidence>
<dbReference type="InterPro" id="IPR036890">
    <property type="entry name" value="HATPase_C_sf"/>
</dbReference>
<feature type="transmembrane region" description="Helical" evidence="10">
    <location>
        <begin position="12"/>
        <end position="31"/>
    </location>
</feature>
<dbReference type="SUPFAM" id="SSF55874">
    <property type="entry name" value="ATPase domain of HSP90 chaperone/DNA topoisomerase II/histidine kinase"/>
    <property type="match status" value="1"/>
</dbReference>
<dbReference type="InterPro" id="IPR036097">
    <property type="entry name" value="HisK_dim/P_sf"/>
</dbReference>
<dbReference type="CDD" id="cd00082">
    <property type="entry name" value="HisKA"/>
    <property type="match status" value="1"/>
</dbReference>
<dbReference type="Gene3D" id="3.30.565.10">
    <property type="entry name" value="Histidine kinase-like ATPase, C-terminal domain"/>
    <property type="match status" value="1"/>
</dbReference>
<evidence type="ECO:0000256" key="8">
    <source>
        <dbReference type="ARBA" id="ARBA00023012"/>
    </source>
</evidence>
<dbReference type="EMBL" id="CACVAR010000275">
    <property type="protein sequence ID" value="CAA6817154.1"/>
    <property type="molecule type" value="Genomic_DNA"/>
</dbReference>
<evidence type="ECO:0000259" key="11">
    <source>
        <dbReference type="PROSITE" id="PS50109"/>
    </source>
</evidence>
<dbReference type="InterPro" id="IPR003661">
    <property type="entry name" value="HisK_dim/P_dom"/>
</dbReference>
<evidence type="ECO:0000256" key="10">
    <source>
        <dbReference type="SAM" id="Phobius"/>
    </source>
</evidence>
<dbReference type="PANTHER" id="PTHR45339:SF1">
    <property type="entry name" value="HYBRID SIGNAL TRANSDUCTION HISTIDINE KINASE J"/>
    <property type="match status" value="1"/>
</dbReference>
<dbReference type="AlphaFoldDB" id="A0A6S6TCT4"/>
<keyword evidence="4" id="KW-0808">Transferase</keyword>
<dbReference type="EC" id="2.7.13.3" evidence="2"/>
<keyword evidence="10" id="KW-1133">Transmembrane helix</keyword>
<keyword evidence="10" id="KW-0812">Transmembrane</keyword>
<sequence>MHNLTILSRLRFISIIAIFFFILHMSINYVFTKSTIDSVHNITGKRQAIFFYDTKNLLLIEEIISIFEDAARMGELDYLDKAHRKKELIILNLKASKTAGREQDILSVLKEFNTLFSASLFLSKKFIKDSHENDALTDYEKLIEVQDLTKKQFQLFQKLQASSQLKLNNAKQILNTKNNSYFIFTLVLSLSGLLIVSSLTYFLYKHIQRRFRKVHYMLKNLNTNNPDFSKEIAVEYSDEIGAVVKQFNNLNHKLEKDYKTLKKLKIKAEDTAKIKSDFLANMSHEIRTPMNGIIGMSYLTLQTKLTAKQKDFIEKIDNSAKNLLGIINNILDISKIEAGKLELEKIDFKLHEVIDSSINLQQFKMEEKNLTFELNYEENISTLYHGDSLRLSQILNNLFSNAVKFT</sequence>
<evidence type="ECO:0000256" key="4">
    <source>
        <dbReference type="ARBA" id="ARBA00022679"/>
    </source>
</evidence>
<accession>A0A6S6TCT4</accession>
<organism evidence="12">
    <name type="scientific">uncultured Sulfurovum sp</name>
    <dbReference type="NCBI Taxonomy" id="269237"/>
    <lineage>
        <taxon>Bacteria</taxon>
        <taxon>Pseudomonadati</taxon>
        <taxon>Campylobacterota</taxon>
        <taxon>Epsilonproteobacteria</taxon>
        <taxon>Campylobacterales</taxon>
        <taxon>Sulfurovaceae</taxon>
        <taxon>Sulfurovum</taxon>
        <taxon>environmental samples</taxon>
    </lineage>
</organism>
<dbReference type="Gene3D" id="6.10.340.10">
    <property type="match status" value="1"/>
</dbReference>
<name>A0A6S6TCT4_9BACT</name>
<feature type="non-terminal residue" evidence="12">
    <location>
        <position position="406"/>
    </location>
</feature>
<dbReference type="SMART" id="SM00388">
    <property type="entry name" value="HisKA"/>
    <property type="match status" value="1"/>
</dbReference>
<dbReference type="InterPro" id="IPR005467">
    <property type="entry name" value="His_kinase_dom"/>
</dbReference>
<evidence type="ECO:0000256" key="7">
    <source>
        <dbReference type="ARBA" id="ARBA00022840"/>
    </source>
</evidence>
<evidence type="ECO:0000256" key="9">
    <source>
        <dbReference type="SAM" id="Coils"/>
    </source>
</evidence>
<evidence type="ECO:0000256" key="5">
    <source>
        <dbReference type="ARBA" id="ARBA00022741"/>
    </source>
</evidence>
<evidence type="ECO:0000313" key="12">
    <source>
        <dbReference type="EMBL" id="CAA6817154.1"/>
    </source>
</evidence>
<keyword evidence="10" id="KW-0472">Membrane</keyword>
<dbReference type="PANTHER" id="PTHR45339">
    <property type="entry name" value="HYBRID SIGNAL TRANSDUCTION HISTIDINE KINASE J"/>
    <property type="match status" value="1"/>
</dbReference>
<keyword evidence="6 12" id="KW-0418">Kinase</keyword>
<dbReference type="Pfam" id="PF00512">
    <property type="entry name" value="HisKA"/>
    <property type="match status" value="1"/>
</dbReference>
<dbReference type="SUPFAM" id="SSF47384">
    <property type="entry name" value="Homodimeric domain of signal transducing histidine kinase"/>
    <property type="match status" value="1"/>
</dbReference>
<evidence type="ECO:0000256" key="6">
    <source>
        <dbReference type="ARBA" id="ARBA00022777"/>
    </source>
</evidence>
<dbReference type="GO" id="GO:0005524">
    <property type="term" value="F:ATP binding"/>
    <property type="evidence" value="ECO:0007669"/>
    <property type="project" value="UniProtKB-KW"/>
</dbReference>
<dbReference type="FunFam" id="1.10.287.130:FF:000002">
    <property type="entry name" value="Two-component osmosensing histidine kinase"/>
    <property type="match status" value="1"/>
</dbReference>
<dbReference type="GO" id="GO:0000155">
    <property type="term" value="F:phosphorelay sensor kinase activity"/>
    <property type="evidence" value="ECO:0007669"/>
    <property type="project" value="InterPro"/>
</dbReference>
<protein>
    <recommendedName>
        <fullName evidence="2">histidine kinase</fullName>
        <ecNumber evidence="2">2.7.13.3</ecNumber>
    </recommendedName>
</protein>
<keyword evidence="8" id="KW-0902">Two-component regulatory system</keyword>
<dbReference type="Gene3D" id="1.10.287.130">
    <property type="match status" value="1"/>
</dbReference>
<reference evidence="12" key="1">
    <citation type="submission" date="2020-01" db="EMBL/GenBank/DDBJ databases">
        <authorList>
            <person name="Meier V. D."/>
            <person name="Meier V D."/>
        </authorList>
    </citation>
    <scope>NUCLEOTIDE SEQUENCE</scope>
    <source>
        <strain evidence="12">HLG_WM_MAG_03</strain>
    </source>
</reference>
<keyword evidence="9" id="KW-0175">Coiled coil</keyword>
<feature type="transmembrane region" description="Helical" evidence="10">
    <location>
        <begin position="181"/>
        <end position="204"/>
    </location>
</feature>